<keyword evidence="4 5" id="KW-0472">Membrane</keyword>
<name>I0HGR7_ACTM4</name>
<accession>I0HGR7</accession>
<proteinExistence type="predicted"/>
<evidence type="ECO:0000313" key="7">
    <source>
        <dbReference type="EMBL" id="BAL92204.1"/>
    </source>
</evidence>
<protein>
    <recommendedName>
        <fullName evidence="6">ABC-2 type transporter transmembrane domain-containing protein</fullName>
    </recommendedName>
</protein>
<reference evidence="7 8" key="1">
    <citation type="submission" date="2012-02" db="EMBL/GenBank/DDBJ databases">
        <title>Complete genome sequence of Actinoplanes missouriensis 431 (= NBRC 102363).</title>
        <authorList>
            <person name="Ohnishi Y."/>
            <person name="Ishikawa J."/>
            <person name="Sekine M."/>
            <person name="Hosoyama A."/>
            <person name="Harada T."/>
            <person name="Narita H."/>
            <person name="Hata T."/>
            <person name="Konno Y."/>
            <person name="Tutikane K."/>
            <person name="Fujita N."/>
            <person name="Horinouchi S."/>
            <person name="Hayakawa M."/>
        </authorList>
    </citation>
    <scope>NUCLEOTIDE SEQUENCE [LARGE SCALE GENOMIC DNA]</scope>
    <source>
        <strain evidence="8">ATCC 14538 / DSM 43046 / CBS 188.64 / JCM 3121 / NBRC 102363 / NCIMB 12654 / NRRL B-3342 / UNCC 431</strain>
    </source>
</reference>
<evidence type="ECO:0000256" key="4">
    <source>
        <dbReference type="ARBA" id="ARBA00023136"/>
    </source>
</evidence>
<dbReference type="KEGG" id="ams:AMIS_69840"/>
<evidence type="ECO:0000256" key="2">
    <source>
        <dbReference type="ARBA" id="ARBA00022692"/>
    </source>
</evidence>
<dbReference type="eggNOG" id="COG1668">
    <property type="taxonomic scope" value="Bacteria"/>
</dbReference>
<dbReference type="GO" id="GO:0140359">
    <property type="term" value="F:ABC-type transporter activity"/>
    <property type="evidence" value="ECO:0007669"/>
    <property type="project" value="InterPro"/>
</dbReference>
<evidence type="ECO:0000259" key="6">
    <source>
        <dbReference type="Pfam" id="PF12698"/>
    </source>
</evidence>
<dbReference type="RefSeq" id="WP_014447089.1">
    <property type="nucleotide sequence ID" value="NC_017093.1"/>
</dbReference>
<dbReference type="EMBL" id="AP012319">
    <property type="protein sequence ID" value="BAL92204.1"/>
    <property type="molecule type" value="Genomic_DNA"/>
</dbReference>
<sequence length="351" mass="37447">MTTFEATRLVAGRELRTKLRDKAFLYSTAFFLVVVLASIILPTMISGGPTKVAVAEPAATAPLRQAEFEVVEVPDTAAAEKLLRDGEVEAAVVPGPEVLAMDDPPNDVVSALSVAPPVRLLDPGDIDPFLMVLIPTILAMLFFLTSYTYGLQIAQSVIEEKQTRIVEILVSSVPVRALLAGKVAAMTLLAFGQIALLAVVAFVGMSVTDVDTGVVDALGPTLAWFLPFFVLGFLMLATVWAGVGALASRQEEITSTSSPVQMAVLIPFFAVLFLQDNASAQQILSYIPFSSPIAMPIRLFKGDAAAWEPLVSLLILAVTALLLLAAGSRIYQGSLMRTRQKTTIATAWKNA</sequence>
<evidence type="ECO:0000313" key="8">
    <source>
        <dbReference type="Proteomes" id="UP000007882"/>
    </source>
</evidence>
<feature type="transmembrane region" description="Helical" evidence="5">
    <location>
        <begin position="183"/>
        <end position="204"/>
    </location>
</feature>
<dbReference type="PATRIC" id="fig|512565.3.peg.6988"/>
<dbReference type="STRING" id="512565.AMIS_69840"/>
<evidence type="ECO:0000256" key="1">
    <source>
        <dbReference type="ARBA" id="ARBA00004141"/>
    </source>
</evidence>
<feature type="transmembrane region" description="Helical" evidence="5">
    <location>
        <begin position="224"/>
        <end position="247"/>
    </location>
</feature>
<keyword evidence="2 5" id="KW-0812">Transmembrane</keyword>
<dbReference type="OrthoDB" id="3268959at2"/>
<comment type="subcellular location">
    <subcellularLocation>
        <location evidence="1">Membrane</location>
        <topology evidence="1">Multi-pass membrane protein</topology>
    </subcellularLocation>
</comment>
<dbReference type="InterPro" id="IPR013525">
    <property type="entry name" value="ABC2_TM"/>
</dbReference>
<organism evidence="7 8">
    <name type="scientific">Actinoplanes missouriensis (strain ATCC 14538 / DSM 43046 / CBS 188.64 / JCM 3121 / NBRC 102363 / NCIMB 12654 / NRRL B-3342 / UNCC 431)</name>
    <dbReference type="NCBI Taxonomy" id="512565"/>
    <lineage>
        <taxon>Bacteria</taxon>
        <taxon>Bacillati</taxon>
        <taxon>Actinomycetota</taxon>
        <taxon>Actinomycetes</taxon>
        <taxon>Micromonosporales</taxon>
        <taxon>Micromonosporaceae</taxon>
        <taxon>Actinoplanes</taxon>
    </lineage>
</organism>
<feature type="domain" description="ABC-2 type transporter transmembrane" evidence="6">
    <location>
        <begin position="137"/>
        <end position="327"/>
    </location>
</feature>
<feature type="transmembrane region" description="Helical" evidence="5">
    <location>
        <begin position="259"/>
        <end position="275"/>
    </location>
</feature>
<evidence type="ECO:0000256" key="5">
    <source>
        <dbReference type="SAM" id="Phobius"/>
    </source>
</evidence>
<keyword evidence="3 5" id="KW-1133">Transmembrane helix</keyword>
<dbReference type="PANTHER" id="PTHR43471:SF3">
    <property type="entry name" value="ABC TRANSPORTER PERMEASE PROTEIN NATB"/>
    <property type="match status" value="1"/>
</dbReference>
<dbReference type="PANTHER" id="PTHR43471">
    <property type="entry name" value="ABC TRANSPORTER PERMEASE"/>
    <property type="match status" value="1"/>
</dbReference>
<dbReference type="Pfam" id="PF12698">
    <property type="entry name" value="ABC2_membrane_3"/>
    <property type="match status" value="1"/>
</dbReference>
<dbReference type="HOGENOM" id="CLU_046841_3_1_11"/>
<keyword evidence="8" id="KW-1185">Reference proteome</keyword>
<evidence type="ECO:0000256" key="3">
    <source>
        <dbReference type="ARBA" id="ARBA00022989"/>
    </source>
</evidence>
<feature type="transmembrane region" description="Helical" evidence="5">
    <location>
        <begin position="310"/>
        <end position="331"/>
    </location>
</feature>
<feature type="transmembrane region" description="Helical" evidence="5">
    <location>
        <begin position="23"/>
        <end position="45"/>
    </location>
</feature>
<feature type="transmembrane region" description="Helical" evidence="5">
    <location>
        <begin position="129"/>
        <end position="151"/>
    </location>
</feature>
<dbReference type="GO" id="GO:0016020">
    <property type="term" value="C:membrane"/>
    <property type="evidence" value="ECO:0007669"/>
    <property type="project" value="UniProtKB-SubCell"/>
</dbReference>
<gene>
    <name evidence="7" type="ordered locus">AMIS_69840</name>
</gene>
<dbReference type="AlphaFoldDB" id="I0HGR7"/>
<dbReference type="Proteomes" id="UP000007882">
    <property type="component" value="Chromosome"/>
</dbReference>